<feature type="domain" description="Formiminotransferase C-terminal subdomain" evidence="8">
    <location>
        <begin position="184"/>
        <end position="298"/>
    </location>
</feature>
<sequence>MADVKKIVECVVNYSEGRDLDKIEKIVEPYRGKEGVRLLNYEADKDYNRVVVTVMGEPQAVKNAVVESVGVATELIDMTKHQGEHSRMGATDVVPFIPIKNMSMTEAVELAKETAKEINEKYDIPVFLYEKAASKPERENLAKVRKGQFEGMPEKLKESEWEPDFGKREIHPTAGVTAVGARMPLVAYNIDLDTQNIEIANKIARAIRHSSGGFRYIKAGGVEIKERGITQVTMNITDYTKTSIYRVFETVKMEAKRYGVNVLGSEIIGLVPMEALIDSAAYYLGLYGFSMDKVIETNLME</sequence>
<gene>
    <name evidence="10" type="primary">ftcD</name>
    <name evidence="10" type="ORF">FQB35_12570</name>
</gene>
<dbReference type="EC" id="2.1.2.5" evidence="3"/>
<proteinExistence type="predicted"/>
<protein>
    <recommendedName>
        <fullName evidence="3">glutamate formimidoyltransferase</fullName>
        <ecNumber evidence="3">2.1.2.5</ecNumber>
    </recommendedName>
</protein>
<dbReference type="GO" id="GO:0030409">
    <property type="term" value="F:glutamate formimidoyltransferase activity"/>
    <property type="evidence" value="ECO:0007669"/>
    <property type="project" value="UniProtKB-EC"/>
</dbReference>
<dbReference type="GO" id="GO:0019557">
    <property type="term" value="P:L-histidine catabolic process to glutamate and formate"/>
    <property type="evidence" value="ECO:0007669"/>
    <property type="project" value="UniProtKB-UniPathway"/>
</dbReference>
<dbReference type="SUPFAM" id="SSF55116">
    <property type="entry name" value="Formiminotransferase domain of formiminotransferase-cyclodeaminase"/>
    <property type="match status" value="2"/>
</dbReference>
<dbReference type="Proteomes" id="UP000324646">
    <property type="component" value="Chromosome"/>
</dbReference>
<dbReference type="EMBL" id="CP042243">
    <property type="protein sequence ID" value="QEK13084.1"/>
    <property type="molecule type" value="Genomic_DNA"/>
</dbReference>
<dbReference type="InterPro" id="IPR004227">
    <property type="entry name" value="Formiminotransferase_cat"/>
</dbReference>
<dbReference type="InterPro" id="IPR013802">
    <property type="entry name" value="Formiminotransferase_C"/>
</dbReference>
<evidence type="ECO:0000313" key="10">
    <source>
        <dbReference type="EMBL" id="QEK13084.1"/>
    </source>
</evidence>
<dbReference type="UniPathway" id="UPA00379">
    <property type="reaction ID" value="UER00555"/>
</dbReference>
<dbReference type="SMART" id="SM01222">
    <property type="entry name" value="FTCD_N"/>
    <property type="match status" value="1"/>
</dbReference>
<evidence type="ECO:0000256" key="7">
    <source>
        <dbReference type="ARBA" id="ARBA00022954"/>
    </source>
</evidence>
<evidence type="ECO:0000256" key="3">
    <source>
        <dbReference type="ARBA" id="ARBA00012252"/>
    </source>
</evidence>
<name>A0A5C0SI33_CRATE</name>
<dbReference type="GO" id="GO:0005542">
    <property type="term" value="F:folic acid binding"/>
    <property type="evidence" value="ECO:0007669"/>
    <property type="project" value="UniProtKB-KW"/>
</dbReference>
<evidence type="ECO:0000259" key="9">
    <source>
        <dbReference type="SMART" id="SM01222"/>
    </source>
</evidence>
<dbReference type="Gene3D" id="3.30.70.670">
    <property type="entry name" value="Formiminotransferase, C-terminal subdomain"/>
    <property type="match status" value="1"/>
</dbReference>
<dbReference type="GO" id="GO:0005737">
    <property type="term" value="C:cytoplasm"/>
    <property type="evidence" value="ECO:0007669"/>
    <property type="project" value="UniProtKB-SubCell"/>
</dbReference>
<keyword evidence="5 10" id="KW-0808">Transferase</keyword>
<dbReference type="PANTHER" id="PTHR12234:SF8">
    <property type="entry name" value="FORMIMINOTRANSFERASE-CYCLODEAMINASE"/>
    <property type="match status" value="1"/>
</dbReference>
<dbReference type="GO" id="GO:0019556">
    <property type="term" value="P:L-histidine catabolic process to glutamate and formamide"/>
    <property type="evidence" value="ECO:0007669"/>
    <property type="project" value="UniProtKB-UniPathway"/>
</dbReference>
<dbReference type="AlphaFoldDB" id="A0A5C0SI33"/>
<organism evidence="10 11">
    <name type="scientific">Crassaminicella thermophila</name>
    <dbReference type="NCBI Taxonomy" id="2599308"/>
    <lineage>
        <taxon>Bacteria</taxon>
        <taxon>Bacillati</taxon>
        <taxon>Bacillota</taxon>
        <taxon>Clostridia</taxon>
        <taxon>Eubacteriales</taxon>
        <taxon>Clostridiaceae</taxon>
        <taxon>Crassaminicella</taxon>
    </lineage>
</organism>
<evidence type="ECO:0000256" key="4">
    <source>
        <dbReference type="ARBA" id="ARBA00022490"/>
    </source>
</evidence>
<evidence type="ECO:0000256" key="1">
    <source>
        <dbReference type="ARBA" id="ARBA00004496"/>
    </source>
</evidence>
<dbReference type="Pfam" id="PF07837">
    <property type="entry name" value="FTCD_N"/>
    <property type="match status" value="1"/>
</dbReference>
<accession>A0A5C0SI33</accession>
<comment type="pathway">
    <text evidence="2">Amino-acid degradation; L-histidine degradation into L-glutamate; L-glutamate from N-formimidoyl-L-glutamate (transferase route): step 1/1.</text>
</comment>
<keyword evidence="4" id="KW-0963">Cytoplasm</keyword>
<reference evidence="10 11" key="1">
    <citation type="submission" date="2019-07" db="EMBL/GenBank/DDBJ databases">
        <title>Complete genome of Crassaminicella thermophila SY095.</title>
        <authorList>
            <person name="Li X."/>
        </authorList>
    </citation>
    <scope>NUCLEOTIDE SEQUENCE [LARGE SCALE GENOMIC DNA]</scope>
    <source>
        <strain evidence="10 11">SY095</strain>
    </source>
</reference>
<keyword evidence="7" id="KW-0290">Folate-binding</keyword>
<evidence type="ECO:0000259" key="8">
    <source>
        <dbReference type="SMART" id="SM01221"/>
    </source>
</evidence>
<evidence type="ECO:0000256" key="6">
    <source>
        <dbReference type="ARBA" id="ARBA00022808"/>
    </source>
</evidence>
<dbReference type="InterPro" id="IPR051623">
    <property type="entry name" value="FTCD"/>
</dbReference>
<dbReference type="Pfam" id="PF02971">
    <property type="entry name" value="FTCD"/>
    <property type="match status" value="1"/>
</dbReference>
<evidence type="ECO:0000256" key="2">
    <source>
        <dbReference type="ARBA" id="ARBA00005082"/>
    </source>
</evidence>
<keyword evidence="11" id="KW-1185">Reference proteome</keyword>
<dbReference type="KEGG" id="crs:FQB35_12570"/>
<dbReference type="InterPro" id="IPR037070">
    <property type="entry name" value="Formiminotransferase_C_sf"/>
</dbReference>
<keyword evidence="6" id="KW-0369">Histidine metabolism</keyword>
<dbReference type="InterPro" id="IPR037064">
    <property type="entry name" value="Formiminotransferase_N_sf"/>
</dbReference>
<evidence type="ECO:0000313" key="11">
    <source>
        <dbReference type="Proteomes" id="UP000324646"/>
    </source>
</evidence>
<dbReference type="NCBIfam" id="TIGR02024">
    <property type="entry name" value="FtcD"/>
    <property type="match status" value="1"/>
</dbReference>
<dbReference type="InterPro" id="IPR012886">
    <property type="entry name" value="Formiminotransferase_N"/>
</dbReference>
<dbReference type="RefSeq" id="WP_148810247.1">
    <property type="nucleotide sequence ID" value="NZ_CP042243.1"/>
</dbReference>
<dbReference type="SMART" id="SM01221">
    <property type="entry name" value="FTCD"/>
    <property type="match status" value="1"/>
</dbReference>
<dbReference type="InterPro" id="IPR022384">
    <property type="entry name" value="FormiminoTrfase_cat_dom_sf"/>
</dbReference>
<evidence type="ECO:0000256" key="5">
    <source>
        <dbReference type="ARBA" id="ARBA00022679"/>
    </source>
</evidence>
<dbReference type="Gene3D" id="3.30.990.10">
    <property type="entry name" value="Formiminotransferase, N-terminal subdomain"/>
    <property type="match status" value="1"/>
</dbReference>
<comment type="subcellular location">
    <subcellularLocation>
        <location evidence="1">Cytoplasm</location>
    </subcellularLocation>
</comment>
<dbReference type="OrthoDB" id="9773217at2"/>
<feature type="domain" description="Formiminotransferase N-terminal subdomain" evidence="9">
    <location>
        <begin position="6"/>
        <end position="183"/>
    </location>
</feature>
<dbReference type="PANTHER" id="PTHR12234">
    <property type="entry name" value="FORMIMINOTRANSFERASE-CYCLODEAMINASE"/>
    <property type="match status" value="1"/>
</dbReference>